<gene>
    <name evidence="3" type="ORF">C3K47_12265</name>
</gene>
<dbReference type="InterPro" id="IPR052336">
    <property type="entry name" value="MlaD_Phospholipid_Transporter"/>
</dbReference>
<dbReference type="RefSeq" id="WP_103789436.1">
    <property type="nucleotide sequence ID" value="NZ_PQVF01000008.1"/>
</dbReference>
<keyword evidence="1" id="KW-0472">Membrane</keyword>
<organism evidence="3 4">
    <name type="scientific">Solitalea longa</name>
    <dbReference type="NCBI Taxonomy" id="2079460"/>
    <lineage>
        <taxon>Bacteria</taxon>
        <taxon>Pseudomonadati</taxon>
        <taxon>Bacteroidota</taxon>
        <taxon>Sphingobacteriia</taxon>
        <taxon>Sphingobacteriales</taxon>
        <taxon>Sphingobacteriaceae</taxon>
        <taxon>Solitalea</taxon>
    </lineage>
</organism>
<proteinExistence type="predicted"/>
<dbReference type="AlphaFoldDB" id="A0A2S5A1H7"/>
<evidence type="ECO:0000313" key="3">
    <source>
        <dbReference type="EMBL" id="POY35973.1"/>
    </source>
</evidence>
<comment type="caution">
    <text evidence="3">The sequence shown here is derived from an EMBL/GenBank/DDBJ whole genome shotgun (WGS) entry which is preliminary data.</text>
</comment>
<dbReference type="Proteomes" id="UP000236893">
    <property type="component" value="Unassembled WGS sequence"/>
</dbReference>
<evidence type="ECO:0000259" key="2">
    <source>
        <dbReference type="Pfam" id="PF02470"/>
    </source>
</evidence>
<feature type="transmembrane region" description="Helical" evidence="1">
    <location>
        <begin position="9"/>
        <end position="27"/>
    </location>
</feature>
<dbReference type="OrthoDB" id="9769132at2"/>
<keyword evidence="1" id="KW-0812">Transmembrane</keyword>
<protein>
    <submittedName>
        <fullName evidence="3">MCE family protein</fullName>
    </submittedName>
</protein>
<reference evidence="3 4" key="1">
    <citation type="submission" date="2018-01" db="EMBL/GenBank/DDBJ databases">
        <authorList>
            <person name="Gaut B.S."/>
            <person name="Morton B.R."/>
            <person name="Clegg M.T."/>
            <person name="Duvall M.R."/>
        </authorList>
    </citation>
    <scope>NUCLEOTIDE SEQUENCE [LARGE SCALE GENOMIC DNA]</scope>
    <source>
        <strain evidence="3 4">HR-AV</strain>
    </source>
</reference>
<feature type="domain" description="Mce/MlaD" evidence="2">
    <location>
        <begin position="37"/>
        <end position="108"/>
    </location>
</feature>
<accession>A0A2S5A1H7</accession>
<keyword evidence="4" id="KW-1185">Reference proteome</keyword>
<sequence>MKIANETKIGILTALAITCLILGYNYLRGNDVFSSTRKFYAVYERVDGLTVSRPILVNGFQIGRVARLDLQPDHKIKARFDISNDIELPKNSIAEIQSPDLLSGKVVVFKLGNSADMAEEGFIFTPSIESSLMESLNPVKDKATMALVKIDSVLTAVNNILNPGFQKSVRNSFKSIEITMKNMEGTSAKFDESAKRLNTIMTNVEAITNNLKNNNDHISAALANIDNITDQVAKANLQETLLNANKTMNSVSAIMAKIQKGEGSIGLLLNDDKLYNNLNKTAADLDKLMVDFRVNPKRYVHFSMFGKKQKTYNEADTVIKK</sequence>
<evidence type="ECO:0000256" key="1">
    <source>
        <dbReference type="SAM" id="Phobius"/>
    </source>
</evidence>
<dbReference type="EMBL" id="PQVF01000008">
    <property type="protein sequence ID" value="POY35973.1"/>
    <property type="molecule type" value="Genomic_DNA"/>
</dbReference>
<dbReference type="PANTHER" id="PTHR33371">
    <property type="entry name" value="INTERMEMBRANE PHOSPHOLIPID TRANSPORT SYSTEM BINDING PROTEIN MLAD-RELATED"/>
    <property type="match status" value="1"/>
</dbReference>
<dbReference type="Pfam" id="PF02470">
    <property type="entry name" value="MlaD"/>
    <property type="match status" value="1"/>
</dbReference>
<keyword evidence="1" id="KW-1133">Transmembrane helix</keyword>
<evidence type="ECO:0000313" key="4">
    <source>
        <dbReference type="Proteomes" id="UP000236893"/>
    </source>
</evidence>
<dbReference type="InterPro" id="IPR003399">
    <property type="entry name" value="Mce/MlaD"/>
</dbReference>
<dbReference type="PANTHER" id="PTHR33371:SF4">
    <property type="entry name" value="INTERMEMBRANE PHOSPHOLIPID TRANSPORT SYSTEM BINDING PROTEIN MLAD"/>
    <property type="match status" value="1"/>
</dbReference>
<name>A0A2S5A1H7_9SPHI</name>